<feature type="transmembrane region" description="Helical" evidence="4">
    <location>
        <begin position="274"/>
        <end position="294"/>
    </location>
</feature>
<feature type="transmembrane region" description="Helical" evidence="4">
    <location>
        <begin position="346"/>
        <end position="365"/>
    </location>
</feature>
<evidence type="ECO:0000256" key="3">
    <source>
        <dbReference type="SAM" id="MobiDB-lite"/>
    </source>
</evidence>
<dbReference type="PANTHER" id="PTHR22911:SF137">
    <property type="entry name" value="SOLUTE CARRIER FAMILY 35 MEMBER G2-RELATED"/>
    <property type="match status" value="1"/>
</dbReference>
<evidence type="ECO:0000313" key="6">
    <source>
        <dbReference type="EMBL" id="PZO11481.1"/>
    </source>
</evidence>
<feature type="region of interest" description="Disordered" evidence="3">
    <location>
        <begin position="1"/>
        <end position="35"/>
    </location>
</feature>
<accession>A0A2W4VH32</accession>
<feature type="transmembrane region" description="Helical" evidence="4">
    <location>
        <begin position="306"/>
        <end position="326"/>
    </location>
</feature>
<keyword evidence="2" id="KW-0175">Coiled coil</keyword>
<feature type="transmembrane region" description="Helical" evidence="4">
    <location>
        <begin position="209"/>
        <end position="228"/>
    </location>
</feature>
<comment type="similarity">
    <text evidence="1">Belongs to the EamA transporter family.</text>
</comment>
<sequence>MKPVNPAFEDDDIQQSLNQPGSSDADLPAPSDLDDIQLSSLADSPLERLKLRYARQLNKDIERLEATKAALQTDIDALQAECDQLAAQLASSIALSDGADGEPTCPELRHQPRLPGESEASMAIPVAQRPGTPLELPIPATSEQRRQQAMQLQQADADVQSDTLRRGLVLSAIATILIAWHYGIVAALGQGGSWLGLPIGELGAGFVPAVALLWLRMLVMIPALVFLAPQLYQATWEDLQSWVYTRDQITLLLVVSGLALFLSQAFIYQSISLIGAPIGATLLFLYPLTVIPLGAVLAQETKITQVGLLAIVAIAMGGLLTARPAFTSVLNSGLDTGLEAGSALPSTAIWLGVLASVCFSFYIVMTNTAYRQQCHPIPTAIVQFSVVAVLSSFILLMRPLELPGISWLGFAGWGIVLGIAMLLVYLVSYGSLRLIGARTGAIAAAVPLVTLVIAWFFTPQPSLEIIQWTGILLVSVGGIALGNEKGE</sequence>
<evidence type="ECO:0000259" key="5">
    <source>
        <dbReference type="Pfam" id="PF00892"/>
    </source>
</evidence>
<keyword evidence="4" id="KW-1133">Transmembrane helix</keyword>
<dbReference type="PANTHER" id="PTHR22911">
    <property type="entry name" value="ACYL-MALONYL CONDENSING ENZYME-RELATED"/>
    <property type="match status" value="1"/>
</dbReference>
<feature type="compositionally biased region" description="Low complexity" evidence="3">
    <location>
        <begin position="22"/>
        <end position="31"/>
    </location>
</feature>
<feature type="transmembrane region" description="Helical" evidence="4">
    <location>
        <begin position="404"/>
        <end position="427"/>
    </location>
</feature>
<dbReference type="AlphaFoldDB" id="A0A2W4VH32"/>
<proteinExistence type="inferred from homology"/>
<feature type="transmembrane region" description="Helical" evidence="4">
    <location>
        <begin position="377"/>
        <end position="398"/>
    </location>
</feature>
<evidence type="ECO:0000256" key="1">
    <source>
        <dbReference type="ARBA" id="ARBA00007362"/>
    </source>
</evidence>
<keyword evidence="4" id="KW-0472">Membrane</keyword>
<feature type="transmembrane region" description="Helical" evidence="4">
    <location>
        <begin position="249"/>
        <end position="268"/>
    </location>
</feature>
<evidence type="ECO:0000256" key="4">
    <source>
        <dbReference type="SAM" id="Phobius"/>
    </source>
</evidence>
<dbReference type="SUPFAM" id="SSF103481">
    <property type="entry name" value="Multidrug resistance efflux transporter EmrE"/>
    <property type="match status" value="1"/>
</dbReference>
<keyword evidence="4" id="KW-0812">Transmembrane</keyword>
<dbReference type="Proteomes" id="UP000249354">
    <property type="component" value="Unassembled WGS sequence"/>
</dbReference>
<protein>
    <recommendedName>
        <fullName evidence="5">EamA domain-containing protein</fullName>
    </recommendedName>
</protein>
<dbReference type="InterPro" id="IPR000620">
    <property type="entry name" value="EamA_dom"/>
</dbReference>
<name>A0A2W4VH32_9CYAN</name>
<reference evidence="7" key="1">
    <citation type="submission" date="2018-04" db="EMBL/GenBank/DDBJ databases">
        <authorList>
            <person name="Cornet L."/>
        </authorList>
    </citation>
    <scope>NUCLEOTIDE SEQUENCE [LARGE SCALE GENOMIC DNA]</scope>
</reference>
<evidence type="ECO:0000313" key="7">
    <source>
        <dbReference type="Proteomes" id="UP000249354"/>
    </source>
</evidence>
<evidence type="ECO:0000256" key="2">
    <source>
        <dbReference type="SAM" id="Coils"/>
    </source>
</evidence>
<feature type="domain" description="EamA" evidence="5">
    <location>
        <begin position="348"/>
        <end position="477"/>
    </location>
</feature>
<dbReference type="EMBL" id="QBMC01000181">
    <property type="protein sequence ID" value="PZO11481.1"/>
    <property type="molecule type" value="Genomic_DNA"/>
</dbReference>
<dbReference type="InterPro" id="IPR037185">
    <property type="entry name" value="EmrE-like"/>
</dbReference>
<dbReference type="Pfam" id="PF00892">
    <property type="entry name" value="EamA"/>
    <property type="match status" value="1"/>
</dbReference>
<dbReference type="GO" id="GO:0016020">
    <property type="term" value="C:membrane"/>
    <property type="evidence" value="ECO:0007669"/>
    <property type="project" value="InterPro"/>
</dbReference>
<organism evidence="6 7">
    <name type="scientific">Leptolyngbya foveolarum</name>
    <dbReference type="NCBI Taxonomy" id="47253"/>
    <lineage>
        <taxon>Bacteria</taxon>
        <taxon>Bacillati</taxon>
        <taxon>Cyanobacteriota</taxon>
        <taxon>Cyanophyceae</taxon>
        <taxon>Leptolyngbyales</taxon>
        <taxon>Leptolyngbyaceae</taxon>
        <taxon>Leptolyngbya group</taxon>
        <taxon>Leptolyngbya</taxon>
    </lineage>
</organism>
<feature type="coiled-coil region" evidence="2">
    <location>
        <begin position="54"/>
        <end position="95"/>
    </location>
</feature>
<feature type="transmembrane region" description="Helical" evidence="4">
    <location>
        <begin position="439"/>
        <end position="459"/>
    </location>
</feature>
<feature type="transmembrane region" description="Helical" evidence="4">
    <location>
        <begin position="465"/>
        <end position="482"/>
    </location>
</feature>
<feature type="transmembrane region" description="Helical" evidence="4">
    <location>
        <begin position="168"/>
        <end position="189"/>
    </location>
</feature>
<gene>
    <name evidence="6" type="ORF">DCF25_19285</name>
</gene>
<comment type="caution">
    <text evidence="6">The sequence shown here is derived from an EMBL/GenBank/DDBJ whole genome shotgun (WGS) entry which is preliminary data.</text>
</comment>
<reference evidence="6 7" key="2">
    <citation type="submission" date="2018-06" db="EMBL/GenBank/DDBJ databases">
        <title>Metagenomic assembly of (sub)arctic Cyanobacteria and their associated microbiome from non-axenic cultures.</title>
        <authorList>
            <person name="Baurain D."/>
        </authorList>
    </citation>
    <scope>NUCLEOTIDE SEQUENCE [LARGE SCALE GENOMIC DNA]</scope>
    <source>
        <strain evidence="6">ULC129bin1</strain>
    </source>
</reference>